<feature type="compositionally biased region" description="Acidic residues" evidence="1">
    <location>
        <begin position="312"/>
        <end position="331"/>
    </location>
</feature>
<evidence type="ECO:0008006" key="4">
    <source>
        <dbReference type="Google" id="ProtNLM"/>
    </source>
</evidence>
<dbReference type="InterPro" id="IPR011990">
    <property type="entry name" value="TPR-like_helical_dom_sf"/>
</dbReference>
<feature type="compositionally biased region" description="Pro residues" evidence="1">
    <location>
        <begin position="97"/>
        <end position="115"/>
    </location>
</feature>
<organism evidence="2 3">
    <name type="scientific">Rubrivirga marina</name>
    <dbReference type="NCBI Taxonomy" id="1196024"/>
    <lineage>
        <taxon>Bacteria</taxon>
        <taxon>Pseudomonadati</taxon>
        <taxon>Rhodothermota</taxon>
        <taxon>Rhodothermia</taxon>
        <taxon>Rhodothermales</taxon>
        <taxon>Rubricoccaceae</taxon>
        <taxon>Rubrivirga</taxon>
    </lineage>
</organism>
<feature type="region of interest" description="Disordered" evidence="1">
    <location>
        <begin position="156"/>
        <end position="366"/>
    </location>
</feature>
<dbReference type="Proteomes" id="UP000216339">
    <property type="component" value="Unassembled WGS sequence"/>
</dbReference>
<feature type="compositionally biased region" description="Acidic residues" evidence="1">
    <location>
        <begin position="258"/>
        <end position="271"/>
    </location>
</feature>
<evidence type="ECO:0000256" key="1">
    <source>
        <dbReference type="SAM" id="MobiDB-lite"/>
    </source>
</evidence>
<dbReference type="AlphaFoldDB" id="A0A271J5E4"/>
<dbReference type="RefSeq" id="WP_095512206.1">
    <property type="nucleotide sequence ID" value="NZ_MQWD01000001.1"/>
</dbReference>
<evidence type="ECO:0000313" key="2">
    <source>
        <dbReference type="EMBL" id="PAP78528.1"/>
    </source>
</evidence>
<protein>
    <recommendedName>
        <fullName evidence="4">Tetratricopeptide repeat protein</fullName>
    </recommendedName>
</protein>
<feature type="compositionally biased region" description="Acidic residues" evidence="1">
    <location>
        <begin position="355"/>
        <end position="366"/>
    </location>
</feature>
<dbReference type="EMBL" id="MQWD01000001">
    <property type="protein sequence ID" value="PAP78528.1"/>
    <property type="molecule type" value="Genomic_DNA"/>
</dbReference>
<dbReference type="Gene3D" id="1.25.40.10">
    <property type="entry name" value="Tetratricopeptide repeat domain"/>
    <property type="match status" value="1"/>
</dbReference>
<feature type="compositionally biased region" description="Acidic residues" evidence="1">
    <location>
        <begin position="156"/>
        <end position="172"/>
    </location>
</feature>
<proteinExistence type="predicted"/>
<feature type="compositionally biased region" description="Acidic residues" evidence="1">
    <location>
        <begin position="208"/>
        <end position="221"/>
    </location>
</feature>
<dbReference type="Pfam" id="PF14559">
    <property type="entry name" value="TPR_19"/>
    <property type="match status" value="1"/>
</dbReference>
<comment type="caution">
    <text evidence="2">The sequence shown here is derived from an EMBL/GenBank/DDBJ whole genome shotgun (WGS) entry which is preliminary data.</text>
</comment>
<keyword evidence="3" id="KW-1185">Reference proteome</keyword>
<gene>
    <name evidence="2" type="ORF">BSZ37_19915</name>
</gene>
<dbReference type="OrthoDB" id="594666at2"/>
<name>A0A271J5E4_9BACT</name>
<accession>A0A271J5E4</accession>
<sequence length="478" mass="50028">MSTPASSPPEPAVQVAARLLAEGRPVEAARRLADLVAEAPTYAAAHVLRATALEAAGRIDDALVSWGRAAALVPGSPLVHRERERLLATRVADDLPPDLPPAVPDPAAPPYPPAAFPTSIYDDLEGADFETGAPAEERPTNARPMASVEPLAAPLDVEDDPVDLGPDDEEVDGPLLNFGAPRGAPRSEPDVVDAEPGADALEATVPEPEVDEVEPEAETAEDGPLFGYGAPRTLDASDLFFGDTAAPPESPAAPSVETPDDGEPAADEPSEYDPFADTPDEASPADAPTLSPSGSDWGADDTGLAPVLPPEGEVEPAPEPEDEVGEGDGDGWDVLAEADIPTPPPGTYAEPDVVAPEDPEPEPEVEDPFADVDAVVDEFGAAEPEAPADRSVADELDALISQLEDAPRIRPDPEYAGPDVELDHGEVDDMVSETLAKIYAAQHQYVEAALVYEKRAARQPDQAEELLERAAELRQRGG</sequence>
<feature type="region of interest" description="Disordered" evidence="1">
    <location>
        <begin position="96"/>
        <end position="120"/>
    </location>
</feature>
<evidence type="ECO:0000313" key="3">
    <source>
        <dbReference type="Proteomes" id="UP000216339"/>
    </source>
</evidence>
<feature type="compositionally biased region" description="Low complexity" evidence="1">
    <location>
        <begin position="244"/>
        <end position="257"/>
    </location>
</feature>
<dbReference type="SUPFAM" id="SSF48452">
    <property type="entry name" value="TPR-like"/>
    <property type="match status" value="1"/>
</dbReference>
<reference evidence="2 3" key="1">
    <citation type="submission" date="2016-11" db="EMBL/GenBank/DDBJ databases">
        <title>Study of marine rhodopsin-containing bacteria.</title>
        <authorList>
            <person name="Yoshizawa S."/>
            <person name="Kumagai Y."/>
            <person name="Kogure K."/>
        </authorList>
    </citation>
    <scope>NUCLEOTIDE SEQUENCE [LARGE SCALE GENOMIC DNA]</scope>
    <source>
        <strain evidence="2 3">SAORIC-28</strain>
    </source>
</reference>